<dbReference type="RefSeq" id="WP_078319406.1">
    <property type="nucleotide sequence ID" value="NZ_FXTS01000003.1"/>
</dbReference>
<accession>A0A1T1HB47</accession>
<feature type="transmembrane region" description="Helical" evidence="1">
    <location>
        <begin position="49"/>
        <end position="70"/>
    </location>
</feature>
<keyword evidence="3" id="KW-1185">Reference proteome</keyword>
<keyword evidence="1" id="KW-0472">Membrane</keyword>
<keyword evidence="1" id="KW-1133">Transmembrane helix</keyword>
<name>A0A1T1HB47_OCELI</name>
<organism evidence="2 3">
    <name type="scientific">Oceanospirillum linum</name>
    <dbReference type="NCBI Taxonomy" id="966"/>
    <lineage>
        <taxon>Bacteria</taxon>
        <taxon>Pseudomonadati</taxon>
        <taxon>Pseudomonadota</taxon>
        <taxon>Gammaproteobacteria</taxon>
        <taxon>Oceanospirillales</taxon>
        <taxon>Oceanospirillaceae</taxon>
        <taxon>Oceanospirillum</taxon>
    </lineage>
</organism>
<feature type="transmembrane region" description="Helical" evidence="1">
    <location>
        <begin position="20"/>
        <end position="43"/>
    </location>
</feature>
<keyword evidence="1" id="KW-0812">Transmembrane</keyword>
<reference evidence="2" key="1">
    <citation type="submission" date="2017-02" db="EMBL/GenBank/DDBJ databases">
        <title>Draft Genome Sequence of the Salt Water Bacterium Oceanospirillum linum ATCC 11336.</title>
        <authorList>
            <person name="Trachtenberg A.M."/>
            <person name="Carney J.G."/>
            <person name="Linnane J.D."/>
            <person name="Rheaume B.A."/>
            <person name="Pitts N.L."/>
            <person name="Mykles D.L."/>
            <person name="Maclea K.S."/>
        </authorList>
    </citation>
    <scope>NUCLEOTIDE SEQUENCE [LARGE SCALE GENOMIC DNA]</scope>
    <source>
        <strain evidence="2">ATCC 11336</strain>
    </source>
</reference>
<evidence type="ECO:0000313" key="2">
    <source>
        <dbReference type="EMBL" id="OOV87055.1"/>
    </source>
</evidence>
<dbReference type="Pfam" id="PF11286">
    <property type="entry name" value="DUF3087"/>
    <property type="match status" value="1"/>
</dbReference>
<gene>
    <name evidence="2" type="ORF">BTA35_0208585</name>
</gene>
<evidence type="ECO:0008006" key="4">
    <source>
        <dbReference type="Google" id="ProtNLM"/>
    </source>
</evidence>
<protein>
    <recommendedName>
        <fullName evidence="4">DUF3087 domain-containing protein</fullName>
    </recommendedName>
</protein>
<dbReference type="Proteomes" id="UP000190064">
    <property type="component" value="Unassembled WGS sequence"/>
</dbReference>
<proteinExistence type="predicted"/>
<dbReference type="InterPro" id="IPR021438">
    <property type="entry name" value="DUF3087"/>
</dbReference>
<sequence>MQIQEVDKQHYLKLSRKVSVVLMVCFAVTAMLSGQFMVVMWGNPEGGNFYLNLSGVIIGVLISGALFSFYKNDPRLTDLLYVFRLKRMLARTTNRMHKLKKGAEADDNDAQRILRFYYEGLMQVYYLESNEYGHSELVKERDVFIEGLSEPLKEEALIDLQPEFIEAVAKRYAD</sequence>
<evidence type="ECO:0000313" key="3">
    <source>
        <dbReference type="Proteomes" id="UP000190064"/>
    </source>
</evidence>
<dbReference type="EMBL" id="MTSD02000003">
    <property type="protein sequence ID" value="OOV87055.1"/>
    <property type="molecule type" value="Genomic_DNA"/>
</dbReference>
<comment type="caution">
    <text evidence="2">The sequence shown here is derived from an EMBL/GenBank/DDBJ whole genome shotgun (WGS) entry which is preliminary data.</text>
</comment>
<evidence type="ECO:0000256" key="1">
    <source>
        <dbReference type="SAM" id="Phobius"/>
    </source>
</evidence>
<dbReference type="STRING" id="966.BTA35_0208585"/>
<dbReference type="AlphaFoldDB" id="A0A1T1HB47"/>